<dbReference type="Proteomes" id="UP000231586">
    <property type="component" value="Unassembled WGS sequence"/>
</dbReference>
<dbReference type="AlphaFoldDB" id="A0A2M8W477"/>
<proteinExistence type="predicted"/>
<evidence type="ECO:0000313" key="1">
    <source>
        <dbReference type="EMBL" id="PJI85735.1"/>
    </source>
</evidence>
<evidence type="ECO:0000313" key="2">
    <source>
        <dbReference type="Proteomes" id="UP000231586"/>
    </source>
</evidence>
<gene>
    <name evidence="1" type="ORF">CLV34_2926</name>
</gene>
<protein>
    <submittedName>
        <fullName evidence="1">Uncharacterized protein</fullName>
    </submittedName>
</protein>
<dbReference type="EMBL" id="PGTZ01000011">
    <property type="protein sequence ID" value="PJI85735.1"/>
    <property type="molecule type" value="Genomic_DNA"/>
</dbReference>
<keyword evidence="2" id="KW-1185">Reference proteome</keyword>
<reference evidence="1 2" key="1">
    <citation type="submission" date="2017-11" db="EMBL/GenBank/DDBJ databases">
        <title>Genomic Encyclopedia of Archaeal and Bacterial Type Strains, Phase II (KMG-II): From Individual Species to Whole Genera.</title>
        <authorList>
            <person name="Goeker M."/>
        </authorList>
    </citation>
    <scope>NUCLEOTIDE SEQUENCE [LARGE SCALE GENOMIC DNA]</scope>
    <source>
        <strain evidence="1 2">DSM 22413</strain>
    </source>
</reference>
<sequence>MTTVLLDGVIRTDYGQFDLTWSDDGGFDGDWDRFFAGQANGLVGAADPDGVYINIARRSGGSPVRIVLLDTPPGDPDASWDDVVEVSTVVPVGVDVRWQTWAGEDWGRLEAIVPGQYRVRVNARGRDAGSDGEFAAGAVDWYLIELWSAPPAPDVIVRTGSDNAAYWHGEVGDRAVTR</sequence>
<name>A0A2M8W477_9MICO</name>
<comment type="caution">
    <text evidence="1">The sequence shown here is derived from an EMBL/GenBank/DDBJ whole genome shotgun (WGS) entry which is preliminary data.</text>
</comment>
<organism evidence="1 2">
    <name type="scientific">Luteimicrobium subarcticum</name>
    <dbReference type="NCBI Taxonomy" id="620910"/>
    <lineage>
        <taxon>Bacteria</taxon>
        <taxon>Bacillati</taxon>
        <taxon>Actinomycetota</taxon>
        <taxon>Actinomycetes</taxon>
        <taxon>Micrococcales</taxon>
        <taxon>Luteimicrobium</taxon>
    </lineage>
</organism>
<accession>A0A2M8W477</accession>